<dbReference type="RefSeq" id="WP_221597692.1">
    <property type="nucleotide sequence ID" value="NZ_JAIGNQ010000002.1"/>
</dbReference>
<accession>A0ABS7JE04</accession>
<organism evidence="1 2">
    <name type="scientific">Qipengyuania pacifica</name>
    <dbReference type="NCBI Taxonomy" id="2860199"/>
    <lineage>
        <taxon>Bacteria</taxon>
        <taxon>Pseudomonadati</taxon>
        <taxon>Pseudomonadota</taxon>
        <taxon>Alphaproteobacteria</taxon>
        <taxon>Sphingomonadales</taxon>
        <taxon>Erythrobacteraceae</taxon>
        <taxon>Qipengyuania</taxon>
    </lineage>
</organism>
<evidence type="ECO:0000313" key="2">
    <source>
        <dbReference type="Proteomes" id="UP000776651"/>
    </source>
</evidence>
<keyword evidence="2" id="KW-1185">Reference proteome</keyword>
<sequence>MPQNRHFWQGVEVAWSGEVIDVMAPPHGGRIHFTDYRCGVNIELDPDTIPNLYSASEDWSGHLAVADFEVRGRLSYKDGKVVLRPEQLTQTSPWLIGEGFDGYMEKRRAALLEKGLPTIPPQ</sequence>
<reference evidence="1 2" key="1">
    <citation type="submission" date="2021-08" db="EMBL/GenBank/DDBJ databases">
        <title>Comparative Genomics Analysis of the Genus Qipengyuania Reveals Extensive Genetic Diversity and Metabolic Versatility, Including the Description of Fifteen Novel Species.</title>
        <authorList>
            <person name="Liu Y."/>
        </authorList>
    </citation>
    <scope>NUCLEOTIDE SEQUENCE [LARGE SCALE GENOMIC DNA]</scope>
    <source>
        <strain evidence="1 2">GH25</strain>
    </source>
</reference>
<evidence type="ECO:0000313" key="1">
    <source>
        <dbReference type="EMBL" id="MBX7488265.1"/>
    </source>
</evidence>
<comment type="caution">
    <text evidence="1">The sequence shown here is derived from an EMBL/GenBank/DDBJ whole genome shotgun (WGS) entry which is preliminary data.</text>
</comment>
<name>A0ABS7JE04_9SPHN</name>
<dbReference type="Proteomes" id="UP000776651">
    <property type="component" value="Unassembled WGS sequence"/>
</dbReference>
<dbReference type="EMBL" id="JAIGNQ010000002">
    <property type="protein sequence ID" value="MBX7488265.1"/>
    <property type="molecule type" value="Genomic_DNA"/>
</dbReference>
<protein>
    <submittedName>
        <fullName evidence="1">Uncharacterized protein</fullName>
    </submittedName>
</protein>
<proteinExistence type="predicted"/>
<gene>
    <name evidence="1" type="ORF">K3177_07040</name>
</gene>